<dbReference type="KEGG" id="ypk:y2388"/>
<dbReference type="SUPFAM" id="SSF49401">
    <property type="entry name" value="Bacterial adhesins"/>
    <property type="match status" value="1"/>
</dbReference>
<evidence type="ECO:0000313" key="3">
    <source>
        <dbReference type="EMBL" id="AAM85946.1"/>
    </source>
</evidence>
<protein>
    <submittedName>
        <fullName evidence="3">Fimbrial</fullName>
    </submittedName>
</protein>
<dbReference type="FunFam" id="2.60.40.1090:FF:000005">
    <property type="entry name" value="Type 1 fimbrial protein"/>
    <property type="match status" value="1"/>
</dbReference>
<dbReference type="Gene3D" id="2.60.40.1090">
    <property type="entry name" value="Fimbrial-type adhesion domain"/>
    <property type="match status" value="1"/>
</dbReference>
<name>Q8D0C5_YERPE</name>
<dbReference type="InterPro" id="IPR008966">
    <property type="entry name" value="Adhesion_dom_sf"/>
</dbReference>
<dbReference type="HOGENOM" id="CLU_088965_2_2_6"/>
<feature type="chain" id="PRO_5004307525" evidence="1">
    <location>
        <begin position="33"/>
        <end position="189"/>
    </location>
</feature>
<dbReference type="DNASU" id="1147335"/>
<dbReference type="InterPro" id="IPR050263">
    <property type="entry name" value="Bact_Fimbrial_Adh_Pro"/>
</dbReference>
<reference evidence="3 4" key="1">
    <citation type="journal article" date="2002" name="J. Bacteriol.">
        <title>Genome sequence of Yersinia pestis KIM.</title>
        <authorList>
            <person name="Deng W."/>
            <person name="Burland V."/>
            <person name="Plunkett G.III."/>
            <person name="Boutin A."/>
            <person name="Mayhew G.F."/>
            <person name="Liss P."/>
            <person name="Perna N.T."/>
            <person name="Rose D.J."/>
            <person name="Mau B."/>
            <person name="Zhou S."/>
            <person name="Schwartz D.C."/>
            <person name="Fetherston J.D."/>
            <person name="Lindler L.E."/>
            <person name="Brubaker R.R."/>
            <person name="Plana G.V."/>
            <person name="Straley S.C."/>
            <person name="McDonough K.A."/>
            <person name="Nilles M.L."/>
            <person name="Matson J.S."/>
            <person name="Blattner F.R."/>
            <person name="Perry R.D."/>
        </authorList>
    </citation>
    <scope>NUCLEOTIDE SEQUENCE [LARGE SCALE GENOMIC DNA]</scope>
    <source>
        <strain evidence="4">KIM10+ / Biovar Mediaevalis</strain>
    </source>
</reference>
<organism evidence="3 4">
    <name type="scientific">Yersinia pestis</name>
    <dbReference type="NCBI Taxonomy" id="632"/>
    <lineage>
        <taxon>Bacteria</taxon>
        <taxon>Pseudomonadati</taxon>
        <taxon>Pseudomonadota</taxon>
        <taxon>Gammaproteobacteria</taxon>
        <taxon>Enterobacterales</taxon>
        <taxon>Yersiniaceae</taxon>
        <taxon>Yersinia</taxon>
    </lineage>
</organism>
<dbReference type="PANTHER" id="PTHR33420">
    <property type="entry name" value="FIMBRIAL SUBUNIT ELFA-RELATED"/>
    <property type="match status" value="1"/>
</dbReference>
<proteinExistence type="predicted"/>
<keyword evidence="1" id="KW-0732">Signal</keyword>
<accession>Q8D0C5</accession>
<dbReference type="IntAct" id="Q8D0C5">
    <property type="interactions" value="1"/>
</dbReference>
<dbReference type="AlphaFoldDB" id="Q8D0C5"/>
<evidence type="ECO:0000313" key="4">
    <source>
        <dbReference type="Proteomes" id="UP000002490"/>
    </source>
</evidence>
<feature type="signal peptide" evidence="1">
    <location>
        <begin position="1"/>
        <end position="32"/>
    </location>
</feature>
<dbReference type="InterPro" id="IPR036937">
    <property type="entry name" value="Adhesion_dom_fimbrial_sf"/>
</dbReference>
<feature type="domain" description="Fimbrial-type adhesion" evidence="2">
    <location>
        <begin position="39"/>
        <end position="188"/>
    </location>
</feature>
<dbReference type="Proteomes" id="UP000002490">
    <property type="component" value="Chromosome"/>
</dbReference>
<dbReference type="GO" id="GO:0007155">
    <property type="term" value="P:cell adhesion"/>
    <property type="evidence" value="ECO:0007669"/>
    <property type="project" value="InterPro"/>
</dbReference>
<evidence type="ECO:0000259" key="2">
    <source>
        <dbReference type="Pfam" id="PF00419"/>
    </source>
</evidence>
<dbReference type="GO" id="GO:0009289">
    <property type="term" value="C:pilus"/>
    <property type="evidence" value="ECO:0007669"/>
    <property type="project" value="InterPro"/>
</dbReference>
<gene>
    <name evidence="3" type="ordered locus">y2388</name>
</gene>
<dbReference type="Pfam" id="PF00419">
    <property type="entry name" value="Fimbrial"/>
    <property type="match status" value="1"/>
</dbReference>
<evidence type="ECO:0000256" key="1">
    <source>
        <dbReference type="SAM" id="SignalP"/>
    </source>
</evidence>
<dbReference type="EMBL" id="AE009952">
    <property type="protein sequence ID" value="AAM85946.1"/>
    <property type="molecule type" value="Genomic_DNA"/>
</dbReference>
<sequence length="189" mass="19596">MLSKYTSILSGNNMKKTLVTLMLFILPGIAFAETSNNTIKFQGEVAEQTCMVDINGTANTPVVLLPTVSTSNLNQVNSVAGKTNFTINLTGCNIAIQDTQISSVFQGMNVTSGGNLGNIGTARNVAIQLIDPRGTPIRMSGGSVEVPGITLATGATSASQDLSAQYITEEGQATAGSVIASAQYAITYP</sequence>
<dbReference type="InterPro" id="IPR000259">
    <property type="entry name" value="Adhesion_dom_fimbrial"/>
</dbReference>
<dbReference type="PANTHER" id="PTHR33420:SF10">
    <property type="entry name" value="FIMBRIAE MAJOR SUBUNIT"/>
    <property type="match status" value="1"/>
</dbReference>